<dbReference type="EC" id="3.2.1.23" evidence="5 10"/>
<dbReference type="STRING" id="1334022.SAMN04487907_107141"/>
<keyword evidence="6 10" id="KW-0378">Hydrolase</keyword>
<evidence type="ECO:0000256" key="10">
    <source>
        <dbReference type="RuleBase" id="RU361154"/>
    </source>
</evidence>
<dbReference type="Proteomes" id="UP000199438">
    <property type="component" value="Unassembled WGS sequence"/>
</dbReference>
<dbReference type="EMBL" id="FOKV01000007">
    <property type="protein sequence ID" value="SFC70410.1"/>
    <property type="molecule type" value="Genomic_DNA"/>
</dbReference>
<dbReference type="InterPro" id="IPR006102">
    <property type="entry name" value="Ig-like_GH2"/>
</dbReference>
<dbReference type="PROSITE" id="PS00608">
    <property type="entry name" value="GLYCOSYL_HYDROL_F2_2"/>
    <property type="match status" value="1"/>
</dbReference>
<dbReference type="Gene3D" id="2.70.98.10">
    <property type="match status" value="1"/>
</dbReference>
<dbReference type="InterPro" id="IPR032312">
    <property type="entry name" value="LacZ_4"/>
</dbReference>
<feature type="chain" id="PRO_5011698499" description="Beta-galactosidase" evidence="11">
    <location>
        <begin position="27"/>
        <end position="1042"/>
    </location>
</feature>
<evidence type="ECO:0000256" key="5">
    <source>
        <dbReference type="ARBA" id="ARBA00012756"/>
    </source>
</evidence>
<sequence>MNHFLSFKFLHYFSLLFIAFSFSLQAQQNPEWQRLDVLSVNTEDPRANFHIYDAEADALTGEYTKSGNYKSLNGSWKFHFAEVPEERPVDFYKTDFDVKDWDKIEVPGDWQMQGYDFPLYVSAGFTFKINPPFVDTTYNPVGSYKRTFDLPKSKFDKNQDYFLHFGAVNSAFYVWINGEKVGYKEGTKTPSEFKITQYLKPGENSIAVEVYRWSSASYLEDQDFWRLSGIERDVYLYNTPRSRIKDFFVTPGLDENYDKGILDGYAVITSEKKKLQLDLKIWDGEKIISEISKPIAEAKNDTLNFQISDLDIKHWSAETPNLYSLSLSLNDGDKTLMATSAKIGFRTSEIKGGQLLINGKPILLKGVNRHEHDQNSGHVISRESMLRDIKLFKEYNINAVRNSHYPVDPYWYELCDEYGIYMIDEANLESHGFGYDEDKTPANKPEFEKMHHDRIARMMQTNKNHPSIIIWSMGNEAGDGPAFIKNYHWLKKNDPSRPVQYERAERGESFQEPHTDIIPWMYASVDYIKNSYLGKYPDRPFIWCEYAHGMGNSTGDLVDLWDFVYENPQVQGGFIWDWVDQGFVKTDENGEDYWTYGGDYGPDRYRHDANFVINGLVNPDRTPHPALYEVKDVYQNVDIRLKNKNSGTFSFEIENRFFFTNLKEYEISYELLKDGEFVKTGSLDDIDLSPQEILLKKQSLKLEKGAEYFINFYVKTTKIGKMLPKGHVIAKKQIQLQEGNAVNLPIAASGKLKTKNKDENLTISNADLEVIFDKESGMLSAYSFKGKELIKKGPKPDFWRAPTDNDFGNSFQKRAKAWKEATNNPKLVDFSSEKEDAYVEVNTDYELDSVSSTLKITYKIYENGVIEVCNTFEFNGDSEKITSLPRFGNAMVIPLDYDEVEWYGRGPYENYWDRKTSAFVGIFKSSVEDLYVPYIRPQENGYRTDNRWVKFTDNEGNGIKFSGMPLVSFSALRNPTSDFDPGMRKAQKHTIDIKPKDEIYLNIDYKQMGVGGDNSWGARTWDKYQLKPKNYSYTYFIEPISE</sequence>
<keyword evidence="11" id="KW-0732">Signal</keyword>
<dbReference type="Pfam" id="PF02837">
    <property type="entry name" value="Glyco_hydro_2_N"/>
    <property type="match status" value="1"/>
</dbReference>
<gene>
    <name evidence="13" type="ORF">SAMN04487907_107141</name>
</gene>
<dbReference type="SUPFAM" id="SSF49785">
    <property type="entry name" value="Galactose-binding domain-like"/>
    <property type="match status" value="1"/>
</dbReference>
<feature type="domain" description="Beta galactosidase small chain/" evidence="12">
    <location>
        <begin position="762"/>
        <end position="1038"/>
    </location>
</feature>
<dbReference type="GO" id="GO:0004565">
    <property type="term" value="F:beta-galactosidase activity"/>
    <property type="evidence" value="ECO:0007669"/>
    <property type="project" value="UniProtKB-EC"/>
</dbReference>
<dbReference type="InterPro" id="IPR014718">
    <property type="entry name" value="GH-type_carb-bd"/>
</dbReference>
<evidence type="ECO:0000313" key="13">
    <source>
        <dbReference type="EMBL" id="SFC70410.1"/>
    </source>
</evidence>
<reference evidence="14" key="1">
    <citation type="submission" date="2016-10" db="EMBL/GenBank/DDBJ databases">
        <authorList>
            <person name="Varghese N."/>
            <person name="Submissions S."/>
        </authorList>
    </citation>
    <scope>NUCLEOTIDE SEQUENCE [LARGE SCALE GENOMIC DNA]</scope>
    <source>
        <strain evidence="14">DSM 24499</strain>
    </source>
</reference>
<dbReference type="InterPro" id="IPR006101">
    <property type="entry name" value="Glyco_hydro_2"/>
</dbReference>
<keyword evidence="7" id="KW-0106">Calcium</keyword>
<dbReference type="InterPro" id="IPR017853">
    <property type="entry name" value="GH"/>
</dbReference>
<dbReference type="PROSITE" id="PS00719">
    <property type="entry name" value="GLYCOSYL_HYDROL_F2_1"/>
    <property type="match status" value="1"/>
</dbReference>
<dbReference type="GO" id="GO:0030246">
    <property type="term" value="F:carbohydrate binding"/>
    <property type="evidence" value="ECO:0007669"/>
    <property type="project" value="InterPro"/>
</dbReference>
<keyword evidence="8 10" id="KW-0326">Glycosidase</keyword>
<dbReference type="Pfam" id="PF16353">
    <property type="entry name" value="LacZ_4"/>
    <property type="match status" value="1"/>
</dbReference>
<evidence type="ECO:0000313" key="14">
    <source>
        <dbReference type="Proteomes" id="UP000199438"/>
    </source>
</evidence>
<accession>A0A1I1LLR2</accession>
<evidence type="ECO:0000256" key="2">
    <source>
        <dbReference type="ARBA" id="ARBA00001913"/>
    </source>
</evidence>
<feature type="signal peptide" evidence="11">
    <location>
        <begin position="1"/>
        <end position="26"/>
    </location>
</feature>
<dbReference type="GO" id="GO:0009341">
    <property type="term" value="C:beta-galactosidase complex"/>
    <property type="evidence" value="ECO:0007669"/>
    <property type="project" value="InterPro"/>
</dbReference>
<comment type="cofactor">
    <cofactor evidence="2">
        <name>Ca(2+)</name>
        <dbReference type="ChEBI" id="CHEBI:29108"/>
    </cofactor>
</comment>
<dbReference type="InterPro" id="IPR006104">
    <property type="entry name" value="Glyco_hydro_2_N"/>
</dbReference>
<dbReference type="Pfam" id="PF02836">
    <property type="entry name" value="Glyco_hydro_2_C"/>
    <property type="match status" value="1"/>
</dbReference>
<proteinExistence type="inferred from homology"/>
<comment type="catalytic activity">
    <reaction evidence="1 10">
        <text>Hydrolysis of terminal non-reducing beta-D-galactose residues in beta-D-galactosides.</text>
        <dbReference type="EC" id="3.2.1.23"/>
    </reaction>
</comment>
<dbReference type="Pfam" id="PF00703">
    <property type="entry name" value="Glyco_hydro_2"/>
    <property type="match status" value="1"/>
</dbReference>
<dbReference type="InterPro" id="IPR036156">
    <property type="entry name" value="Beta-gal/glucu_dom_sf"/>
</dbReference>
<dbReference type="InterPro" id="IPR050347">
    <property type="entry name" value="Bact_Beta-galactosidase"/>
</dbReference>
<evidence type="ECO:0000256" key="3">
    <source>
        <dbReference type="ARBA" id="ARBA00007401"/>
    </source>
</evidence>
<evidence type="ECO:0000256" key="11">
    <source>
        <dbReference type="SAM" id="SignalP"/>
    </source>
</evidence>
<evidence type="ECO:0000256" key="4">
    <source>
        <dbReference type="ARBA" id="ARBA00011245"/>
    </source>
</evidence>
<dbReference type="Gene3D" id="2.60.120.260">
    <property type="entry name" value="Galactose-binding domain-like"/>
    <property type="match status" value="1"/>
</dbReference>
<comment type="subunit">
    <text evidence="4">Monomer.</text>
</comment>
<dbReference type="Pfam" id="PF02929">
    <property type="entry name" value="Bgal_small_N"/>
    <property type="match status" value="1"/>
</dbReference>
<keyword evidence="14" id="KW-1185">Reference proteome</keyword>
<dbReference type="PANTHER" id="PTHR46323:SF2">
    <property type="entry name" value="BETA-GALACTOSIDASE"/>
    <property type="match status" value="1"/>
</dbReference>
<dbReference type="Gene3D" id="3.20.20.80">
    <property type="entry name" value="Glycosidases"/>
    <property type="match status" value="1"/>
</dbReference>
<dbReference type="InterPro" id="IPR023230">
    <property type="entry name" value="Glyco_hydro_2_CS"/>
</dbReference>
<evidence type="ECO:0000256" key="9">
    <source>
        <dbReference type="ARBA" id="ARBA00032230"/>
    </source>
</evidence>
<dbReference type="SUPFAM" id="SSF74650">
    <property type="entry name" value="Galactose mutarotase-like"/>
    <property type="match status" value="1"/>
</dbReference>
<dbReference type="SUPFAM" id="SSF51445">
    <property type="entry name" value="(Trans)glycosidases"/>
    <property type="match status" value="1"/>
</dbReference>
<dbReference type="Gene3D" id="2.60.40.10">
    <property type="entry name" value="Immunoglobulins"/>
    <property type="match status" value="2"/>
</dbReference>
<comment type="similarity">
    <text evidence="3 10">Belongs to the glycosyl hydrolase 2 family.</text>
</comment>
<evidence type="ECO:0000256" key="8">
    <source>
        <dbReference type="ARBA" id="ARBA00023295"/>
    </source>
</evidence>
<evidence type="ECO:0000256" key="6">
    <source>
        <dbReference type="ARBA" id="ARBA00022801"/>
    </source>
</evidence>
<dbReference type="GO" id="GO:0005990">
    <property type="term" value="P:lactose catabolic process"/>
    <property type="evidence" value="ECO:0007669"/>
    <property type="project" value="TreeGrafter"/>
</dbReference>
<dbReference type="SMART" id="SM01038">
    <property type="entry name" value="Bgal_small_N"/>
    <property type="match status" value="1"/>
</dbReference>
<dbReference type="InterPro" id="IPR011013">
    <property type="entry name" value="Gal_mutarotase_sf_dom"/>
</dbReference>
<dbReference type="InterPro" id="IPR013783">
    <property type="entry name" value="Ig-like_fold"/>
</dbReference>
<dbReference type="InterPro" id="IPR004199">
    <property type="entry name" value="B-gal_small/dom_5"/>
</dbReference>
<protein>
    <recommendedName>
        <fullName evidence="5 10">Beta-galactosidase</fullName>
        <ecNumber evidence="5 10">3.2.1.23</ecNumber>
    </recommendedName>
    <alternativeName>
        <fullName evidence="9 10">Lactase</fullName>
    </alternativeName>
</protein>
<evidence type="ECO:0000256" key="1">
    <source>
        <dbReference type="ARBA" id="ARBA00001412"/>
    </source>
</evidence>
<name>A0A1I1LLR2_9FLAO</name>
<dbReference type="SUPFAM" id="SSF49303">
    <property type="entry name" value="beta-Galactosidase/glucuronidase domain"/>
    <property type="match status" value="2"/>
</dbReference>
<organism evidence="13 14">
    <name type="scientific">Zunongwangia mangrovi</name>
    <dbReference type="NCBI Taxonomy" id="1334022"/>
    <lineage>
        <taxon>Bacteria</taxon>
        <taxon>Pseudomonadati</taxon>
        <taxon>Bacteroidota</taxon>
        <taxon>Flavobacteriia</taxon>
        <taxon>Flavobacteriales</taxon>
        <taxon>Flavobacteriaceae</taxon>
        <taxon>Zunongwangia</taxon>
    </lineage>
</organism>
<dbReference type="PANTHER" id="PTHR46323">
    <property type="entry name" value="BETA-GALACTOSIDASE"/>
    <property type="match status" value="1"/>
</dbReference>
<dbReference type="InterPro" id="IPR006103">
    <property type="entry name" value="Glyco_hydro_2_cat"/>
</dbReference>
<dbReference type="InterPro" id="IPR008979">
    <property type="entry name" value="Galactose-bd-like_sf"/>
</dbReference>
<evidence type="ECO:0000259" key="12">
    <source>
        <dbReference type="SMART" id="SM01038"/>
    </source>
</evidence>
<dbReference type="PRINTS" id="PR00132">
    <property type="entry name" value="GLHYDRLASE2"/>
</dbReference>
<dbReference type="AlphaFoldDB" id="A0A1I1LLR2"/>
<dbReference type="InterPro" id="IPR023232">
    <property type="entry name" value="Glyco_hydro_2_AS"/>
</dbReference>
<evidence type="ECO:0000256" key="7">
    <source>
        <dbReference type="ARBA" id="ARBA00022837"/>
    </source>
</evidence>